<dbReference type="PROSITE" id="PS51186">
    <property type="entry name" value="GNAT"/>
    <property type="match status" value="1"/>
</dbReference>
<gene>
    <name evidence="4" type="ORF">GCM10010917_33880</name>
</gene>
<dbReference type="InterPro" id="IPR050832">
    <property type="entry name" value="Bact_Acetyltransf"/>
</dbReference>
<dbReference type="EMBL" id="BMHF01000013">
    <property type="protein sequence ID" value="GGA45782.1"/>
    <property type="molecule type" value="Genomic_DNA"/>
</dbReference>
<protein>
    <submittedName>
        <fullName evidence="4">GNAT family N-acetyltransferase</fullName>
    </submittedName>
</protein>
<evidence type="ECO:0000256" key="1">
    <source>
        <dbReference type="ARBA" id="ARBA00022679"/>
    </source>
</evidence>
<feature type="domain" description="N-acetyltransferase" evidence="3">
    <location>
        <begin position="2"/>
        <end position="176"/>
    </location>
</feature>
<dbReference type="Gene3D" id="3.40.630.30">
    <property type="match status" value="1"/>
</dbReference>
<comment type="caution">
    <text evidence="4">The sequence shown here is derived from an EMBL/GenBank/DDBJ whole genome shotgun (WGS) entry which is preliminary data.</text>
</comment>
<dbReference type="InterPro" id="IPR016181">
    <property type="entry name" value="Acyl_CoA_acyltransferase"/>
</dbReference>
<name>A0ABQ1GKQ3_9BACL</name>
<organism evidence="4 5">
    <name type="scientific">Paenibacillus physcomitrellae</name>
    <dbReference type="NCBI Taxonomy" id="1619311"/>
    <lineage>
        <taxon>Bacteria</taxon>
        <taxon>Bacillati</taxon>
        <taxon>Bacillota</taxon>
        <taxon>Bacilli</taxon>
        <taxon>Bacillales</taxon>
        <taxon>Paenibacillaceae</taxon>
        <taxon>Paenibacillus</taxon>
    </lineage>
</organism>
<sequence length="178" mass="20551">MIDVRKMHREESDLLSHIDRSEYIRAIYRQIANGVEERAAGHECTGWDAASLRKLQQRFEEELEAGGAAFGAFEGERLVGFAVLAHQFRGEHKDRLQLDLMYVTRSHRRQGIGRSLMDEVKREAVLRGARYLYISSTETDSAFNFYRDAGSEPTEEVDQELFTLEPEDIHMIISLEKE</sequence>
<dbReference type="CDD" id="cd04301">
    <property type="entry name" value="NAT_SF"/>
    <property type="match status" value="1"/>
</dbReference>
<keyword evidence="2" id="KW-0012">Acyltransferase</keyword>
<dbReference type="Pfam" id="PF00583">
    <property type="entry name" value="Acetyltransf_1"/>
    <property type="match status" value="1"/>
</dbReference>
<dbReference type="PANTHER" id="PTHR43877">
    <property type="entry name" value="AMINOALKYLPHOSPHONATE N-ACETYLTRANSFERASE-RELATED-RELATED"/>
    <property type="match status" value="1"/>
</dbReference>
<evidence type="ECO:0000313" key="4">
    <source>
        <dbReference type="EMBL" id="GGA45782.1"/>
    </source>
</evidence>
<accession>A0ABQ1GKQ3</accession>
<dbReference type="Proteomes" id="UP000609323">
    <property type="component" value="Unassembled WGS sequence"/>
</dbReference>
<keyword evidence="5" id="KW-1185">Reference proteome</keyword>
<evidence type="ECO:0000259" key="3">
    <source>
        <dbReference type="PROSITE" id="PS51186"/>
    </source>
</evidence>
<dbReference type="InterPro" id="IPR000182">
    <property type="entry name" value="GNAT_dom"/>
</dbReference>
<evidence type="ECO:0000256" key="2">
    <source>
        <dbReference type="ARBA" id="ARBA00023315"/>
    </source>
</evidence>
<dbReference type="RefSeq" id="WP_094092642.1">
    <property type="nucleotide sequence ID" value="NZ_BMHF01000013.1"/>
</dbReference>
<dbReference type="SUPFAM" id="SSF55729">
    <property type="entry name" value="Acyl-CoA N-acyltransferases (Nat)"/>
    <property type="match status" value="1"/>
</dbReference>
<reference evidence="5" key="1">
    <citation type="journal article" date="2019" name="Int. J. Syst. Evol. Microbiol.">
        <title>The Global Catalogue of Microorganisms (GCM) 10K type strain sequencing project: providing services to taxonomists for standard genome sequencing and annotation.</title>
        <authorList>
            <consortium name="The Broad Institute Genomics Platform"/>
            <consortium name="The Broad Institute Genome Sequencing Center for Infectious Disease"/>
            <person name="Wu L."/>
            <person name="Ma J."/>
        </authorList>
    </citation>
    <scope>NUCLEOTIDE SEQUENCE [LARGE SCALE GENOMIC DNA]</scope>
    <source>
        <strain evidence="5">CGMCC 1.15044</strain>
    </source>
</reference>
<evidence type="ECO:0000313" key="5">
    <source>
        <dbReference type="Proteomes" id="UP000609323"/>
    </source>
</evidence>
<proteinExistence type="predicted"/>
<keyword evidence="1" id="KW-0808">Transferase</keyword>